<dbReference type="AlphaFoldDB" id="A0A565C7I2"/>
<comment type="cofactor">
    <cofactor evidence="2">
        <name>Mg(2+)</name>
        <dbReference type="ChEBI" id="CHEBI:18420"/>
    </cofactor>
</comment>
<evidence type="ECO:0000256" key="3">
    <source>
        <dbReference type="ARBA" id="ARBA00009762"/>
    </source>
</evidence>
<evidence type="ECO:0000256" key="9">
    <source>
        <dbReference type="ARBA" id="ARBA00022723"/>
    </source>
</evidence>
<dbReference type="CDD" id="cd04860">
    <property type="entry name" value="AE_Prim_S"/>
    <property type="match status" value="1"/>
</dbReference>
<dbReference type="EMBL" id="CABITT030000006">
    <property type="protein sequence ID" value="VVB09562.1"/>
    <property type="molecule type" value="Genomic_DNA"/>
</dbReference>
<sequence length="420" mass="48366">MLAGKHFPYTDIHKWLSYGNDGKHPGCDEFYFGRREFSFTLENDAYLRYRSFKNASAMENDIKEKSPYKIDIGAVYSVDPDKRHAYAQSGTNVFAPVERELVFDIDISDYDDVRYCCSGADVCSKCWPLMTVAIKVIDTSLREDFGFKHILWVFSGRRGVHCWVCDAKARSLTNEQRSAVAEYFRVYKGNENNARKVALMGFSLHPFLARSYVDFLKDFFEGELQATQSIFSSKEKYEKILDMISDEDIQSELREKWENSAKPSLSEEATSLKRWEQLKNTLQSKKQKAPALRMCVEEIVFTFTYPRIDLEVSKQMNHLLKAPFCVHPKTGRVCVPIDPNNCDEFDPLAVPTLSQLIEEINSGGVRMEVDDGDDLDKTLLGKSIKFFRSSFLEPLLKSCKEDIESSYKTKIEKSKDSFSW</sequence>
<comment type="similarity">
    <text evidence="3 12">Belongs to the eukaryotic-type primase small subunit family.</text>
</comment>
<dbReference type="GO" id="GO:0003899">
    <property type="term" value="F:DNA-directed RNA polymerase activity"/>
    <property type="evidence" value="ECO:0007669"/>
    <property type="project" value="InterPro"/>
</dbReference>
<keyword evidence="14" id="KW-1185">Reference proteome</keyword>
<evidence type="ECO:0000256" key="5">
    <source>
        <dbReference type="ARBA" id="ARBA00022515"/>
    </source>
</evidence>
<protein>
    <recommendedName>
        <fullName evidence="12">DNA primase</fullName>
        <ecNumber evidence="12">2.7.7.-</ecNumber>
    </recommendedName>
</protein>
<dbReference type="GO" id="GO:0006269">
    <property type="term" value="P:DNA replication, synthesis of primer"/>
    <property type="evidence" value="ECO:0007669"/>
    <property type="project" value="UniProtKB-KW"/>
</dbReference>
<keyword evidence="7" id="KW-0548">Nucleotidyltransferase</keyword>
<dbReference type="GO" id="GO:0046872">
    <property type="term" value="F:metal ion binding"/>
    <property type="evidence" value="ECO:0007669"/>
    <property type="project" value="UniProtKB-KW"/>
</dbReference>
<dbReference type="Pfam" id="PF01896">
    <property type="entry name" value="DNA_primase_S"/>
    <property type="match status" value="1"/>
</dbReference>
<evidence type="ECO:0000256" key="2">
    <source>
        <dbReference type="ARBA" id="ARBA00001946"/>
    </source>
</evidence>
<keyword evidence="6 12" id="KW-0808">Transferase</keyword>
<evidence type="ECO:0000256" key="4">
    <source>
        <dbReference type="ARBA" id="ARBA00022478"/>
    </source>
</evidence>
<keyword evidence="5 12" id="KW-0639">Primosome</keyword>
<evidence type="ECO:0000256" key="11">
    <source>
        <dbReference type="ARBA" id="ARBA00023163"/>
    </source>
</evidence>
<name>A0A565C7I2_9BRAS</name>
<dbReference type="PANTHER" id="PTHR10536">
    <property type="entry name" value="DNA PRIMASE SMALL SUBUNIT"/>
    <property type="match status" value="1"/>
</dbReference>
<keyword evidence="11" id="KW-0804">Transcription</keyword>
<keyword evidence="8 12" id="KW-0235">DNA replication</keyword>
<organism evidence="13 14">
    <name type="scientific">Arabis nemorensis</name>
    <dbReference type="NCBI Taxonomy" id="586526"/>
    <lineage>
        <taxon>Eukaryota</taxon>
        <taxon>Viridiplantae</taxon>
        <taxon>Streptophyta</taxon>
        <taxon>Embryophyta</taxon>
        <taxon>Tracheophyta</taxon>
        <taxon>Spermatophyta</taxon>
        <taxon>Magnoliopsida</taxon>
        <taxon>eudicotyledons</taxon>
        <taxon>Gunneridae</taxon>
        <taxon>Pentapetalae</taxon>
        <taxon>rosids</taxon>
        <taxon>malvids</taxon>
        <taxon>Brassicales</taxon>
        <taxon>Brassicaceae</taxon>
        <taxon>Arabideae</taxon>
        <taxon>Arabis</taxon>
    </lineage>
</organism>
<dbReference type="InterPro" id="IPR014052">
    <property type="entry name" value="DNA_primase_ssu_euk/arc"/>
</dbReference>
<keyword evidence="9" id="KW-0479">Metal-binding</keyword>
<dbReference type="Gene3D" id="3.90.920.10">
    <property type="entry name" value="DNA primase, PRIM domain"/>
    <property type="match status" value="1"/>
</dbReference>
<evidence type="ECO:0000256" key="12">
    <source>
        <dbReference type="RuleBase" id="RU003514"/>
    </source>
</evidence>
<reference evidence="13" key="1">
    <citation type="submission" date="2019-07" db="EMBL/GenBank/DDBJ databases">
        <authorList>
            <person name="Dittberner H."/>
        </authorList>
    </citation>
    <scope>NUCLEOTIDE SEQUENCE [LARGE SCALE GENOMIC DNA]</scope>
</reference>
<dbReference type="Proteomes" id="UP000489600">
    <property type="component" value="Unassembled WGS sequence"/>
</dbReference>
<dbReference type="GO" id="GO:0005658">
    <property type="term" value="C:alpha DNA polymerase:primase complex"/>
    <property type="evidence" value="ECO:0007669"/>
    <property type="project" value="UniProtKB-ARBA"/>
</dbReference>
<comment type="caution">
    <text evidence="13">The sequence shown here is derived from an EMBL/GenBank/DDBJ whole genome shotgun (WGS) entry which is preliminary data.</text>
</comment>
<dbReference type="InterPro" id="IPR002755">
    <property type="entry name" value="DNA_primase_S"/>
</dbReference>
<keyword evidence="10" id="KW-0862">Zinc</keyword>
<evidence type="ECO:0000256" key="6">
    <source>
        <dbReference type="ARBA" id="ARBA00022679"/>
    </source>
</evidence>
<comment type="cofactor">
    <cofactor evidence="1">
        <name>Mn(2+)</name>
        <dbReference type="ChEBI" id="CHEBI:29035"/>
    </cofactor>
</comment>
<evidence type="ECO:0000256" key="10">
    <source>
        <dbReference type="ARBA" id="ARBA00022833"/>
    </source>
</evidence>
<dbReference type="SUPFAM" id="SSF56747">
    <property type="entry name" value="Prim-pol domain"/>
    <property type="match status" value="1"/>
</dbReference>
<proteinExistence type="inferred from homology"/>
<dbReference type="OrthoDB" id="19606at2759"/>
<evidence type="ECO:0000256" key="7">
    <source>
        <dbReference type="ARBA" id="ARBA00022695"/>
    </source>
</evidence>
<dbReference type="FunFam" id="3.90.920.10:FF:000001">
    <property type="entry name" value="DNA primase"/>
    <property type="match status" value="1"/>
</dbReference>
<dbReference type="EC" id="2.7.7.-" evidence="12"/>
<accession>A0A565C7I2</accession>
<keyword evidence="4 12" id="KW-0240">DNA-directed RNA polymerase</keyword>
<evidence type="ECO:0000256" key="8">
    <source>
        <dbReference type="ARBA" id="ARBA00022705"/>
    </source>
</evidence>
<evidence type="ECO:0000313" key="13">
    <source>
        <dbReference type="EMBL" id="VVB09562.1"/>
    </source>
</evidence>
<evidence type="ECO:0000313" key="14">
    <source>
        <dbReference type="Proteomes" id="UP000489600"/>
    </source>
</evidence>
<gene>
    <name evidence="13" type="ORF">ANE_LOCUS20006</name>
</gene>
<dbReference type="NCBIfam" id="TIGR00335">
    <property type="entry name" value="primase_sml"/>
    <property type="match status" value="1"/>
</dbReference>
<evidence type="ECO:0000256" key="1">
    <source>
        <dbReference type="ARBA" id="ARBA00001936"/>
    </source>
</evidence>